<feature type="region of interest" description="Disordered" evidence="1">
    <location>
        <begin position="1"/>
        <end position="22"/>
    </location>
</feature>
<feature type="compositionally biased region" description="Pro residues" evidence="1">
    <location>
        <begin position="37"/>
        <end position="51"/>
    </location>
</feature>
<keyword evidence="3" id="KW-1185">Reference proteome</keyword>
<sequence>MSPSPPPPERASAPAHPVSWDHPGIQILAKTRSIFYRPPPRPQALPDPTPCEPDVQPESVKSIEDEDAFRELQERMLRLEVEEREAELRRQSVLALEHCQALPYWHCILTQDTNEFLYSHVPLNGRPCTIIEPRRAHVISNRDFNWPTTEIINTIVEYLRLACQNEPIVINIPLDRRLPDLTDFIWKLIDSTKTDMWTAVACGILMVRFCRPKNINNQAAYGSAHSLFLGIFMVAITYVEQSVELDAYSYENILRILDIKHFTTADLVKFKRHALLGLDFCSWISEDDIKNYAANNLFDVIHLDSSTEHYLVREKFRSIWREKELKHEHCIVF</sequence>
<dbReference type="EMBL" id="JANBQF010000020">
    <property type="protein sequence ID" value="KAJ2007671.1"/>
    <property type="molecule type" value="Genomic_DNA"/>
</dbReference>
<name>A0A9W8BND6_9FUNG</name>
<accession>A0A9W8BND6</accession>
<organism evidence="2 3">
    <name type="scientific">Coemansia thaxteri</name>
    <dbReference type="NCBI Taxonomy" id="2663907"/>
    <lineage>
        <taxon>Eukaryota</taxon>
        <taxon>Fungi</taxon>
        <taxon>Fungi incertae sedis</taxon>
        <taxon>Zoopagomycota</taxon>
        <taxon>Kickxellomycotina</taxon>
        <taxon>Kickxellomycetes</taxon>
        <taxon>Kickxellales</taxon>
        <taxon>Kickxellaceae</taxon>
        <taxon>Coemansia</taxon>
    </lineage>
</organism>
<evidence type="ECO:0000313" key="3">
    <source>
        <dbReference type="Proteomes" id="UP001150907"/>
    </source>
</evidence>
<gene>
    <name evidence="2" type="ORF">H4R26_000629</name>
</gene>
<feature type="region of interest" description="Disordered" evidence="1">
    <location>
        <begin position="36"/>
        <end position="59"/>
    </location>
</feature>
<proteinExistence type="predicted"/>
<protein>
    <submittedName>
        <fullName evidence="2">Uncharacterized protein</fullName>
    </submittedName>
</protein>
<dbReference type="AlphaFoldDB" id="A0A9W8BND6"/>
<dbReference type="Proteomes" id="UP001150907">
    <property type="component" value="Unassembled WGS sequence"/>
</dbReference>
<comment type="caution">
    <text evidence="2">The sequence shown here is derived from an EMBL/GenBank/DDBJ whole genome shotgun (WGS) entry which is preliminary data.</text>
</comment>
<evidence type="ECO:0000313" key="2">
    <source>
        <dbReference type="EMBL" id="KAJ2007671.1"/>
    </source>
</evidence>
<reference evidence="2" key="1">
    <citation type="submission" date="2022-07" db="EMBL/GenBank/DDBJ databases">
        <title>Phylogenomic reconstructions and comparative analyses of Kickxellomycotina fungi.</title>
        <authorList>
            <person name="Reynolds N.K."/>
            <person name="Stajich J.E."/>
            <person name="Barry K."/>
            <person name="Grigoriev I.V."/>
            <person name="Crous P."/>
            <person name="Smith M.E."/>
        </authorList>
    </citation>
    <scope>NUCLEOTIDE SEQUENCE</scope>
    <source>
        <strain evidence="2">IMI 214461</strain>
    </source>
</reference>
<dbReference type="OrthoDB" id="5549344at2759"/>
<evidence type="ECO:0000256" key="1">
    <source>
        <dbReference type="SAM" id="MobiDB-lite"/>
    </source>
</evidence>